<dbReference type="KEGG" id="soe:110799627"/>
<dbReference type="AlphaFoldDB" id="A0A9R0J3K5"/>
<evidence type="ECO:0000313" key="2">
    <source>
        <dbReference type="Proteomes" id="UP000813463"/>
    </source>
</evidence>
<dbReference type="RefSeq" id="XP_021860601.1">
    <property type="nucleotide sequence ID" value="XM_022004909.1"/>
</dbReference>
<evidence type="ECO:0000313" key="4">
    <source>
        <dbReference type="RefSeq" id="XP_021860601.1"/>
    </source>
</evidence>
<dbReference type="OrthoDB" id="1864854at2759"/>
<sequence>MTENAHWKIQYARFFNFPQTHSSTTTSCSLLRPLYAGKRNRVKGTWLPSSSSNVSLHILFFDHSFSEPTLVVSLDENIYEEHYISKLNFTWPQGINGSGCVRKSRVVFASYRDGMGQIQKFALRFFSFIESQKFMESLKCLKEQRNGSNGLPQRMITEGSNEEHTPFWGPSINQEHVPYSCPEPAAQGHAVGSTDVALPQSFTSLLADCCTGIDLGVPQVPAEVDLNHFFKEKKGADKFLDMVDMMDTVIIGMGGNLAI</sequence>
<dbReference type="GeneID" id="110799627"/>
<reference evidence="2" key="1">
    <citation type="journal article" date="2021" name="Nat. Commun.">
        <title>Genomic analyses provide insights into spinach domestication and the genetic basis of agronomic traits.</title>
        <authorList>
            <person name="Cai X."/>
            <person name="Sun X."/>
            <person name="Xu C."/>
            <person name="Sun H."/>
            <person name="Wang X."/>
            <person name="Ge C."/>
            <person name="Zhang Z."/>
            <person name="Wang Q."/>
            <person name="Fei Z."/>
            <person name="Jiao C."/>
            <person name="Wang Q."/>
        </authorList>
    </citation>
    <scope>NUCLEOTIDE SEQUENCE [LARGE SCALE GENOMIC DNA]</scope>
    <source>
        <strain evidence="2">cv. Varoflay</strain>
    </source>
</reference>
<dbReference type="InterPro" id="IPR057619">
    <property type="entry name" value="PH_PHS1"/>
</dbReference>
<dbReference type="Proteomes" id="UP000813463">
    <property type="component" value="Chromosome 5"/>
</dbReference>
<organism evidence="2 4">
    <name type="scientific">Spinacia oleracea</name>
    <name type="common">Spinach</name>
    <dbReference type="NCBI Taxonomy" id="3562"/>
    <lineage>
        <taxon>Eukaryota</taxon>
        <taxon>Viridiplantae</taxon>
        <taxon>Streptophyta</taxon>
        <taxon>Embryophyta</taxon>
        <taxon>Tracheophyta</taxon>
        <taxon>Spermatophyta</taxon>
        <taxon>Magnoliopsida</taxon>
        <taxon>eudicotyledons</taxon>
        <taxon>Gunneridae</taxon>
        <taxon>Pentapetalae</taxon>
        <taxon>Caryophyllales</taxon>
        <taxon>Chenopodiaceae</taxon>
        <taxon>Chenopodioideae</taxon>
        <taxon>Anserineae</taxon>
        <taxon>Spinacia</taxon>
    </lineage>
</organism>
<dbReference type="Pfam" id="PF25349">
    <property type="entry name" value="PH_PHS1"/>
    <property type="match status" value="1"/>
</dbReference>
<name>A0A9R0J3K5_SPIOL</name>
<gene>
    <name evidence="3 4" type="primary">LOC110799627</name>
</gene>
<proteinExistence type="predicted"/>
<keyword evidence="2" id="KW-1185">Reference proteome</keyword>
<feature type="domain" description="Poor homologous synapsis 1 PH" evidence="1">
    <location>
        <begin position="6"/>
        <end position="146"/>
    </location>
</feature>
<dbReference type="RefSeq" id="XP_021860600.1">
    <property type="nucleotide sequence ID" value="XM_022004908.1"/>
</dbReference>
<accession>A0A9R0J3K5</accession>
<evidence type="ECO:0000259" key="1">
    <source>
        <dbReference type="Pfam" id="PF25349"/>
    </source>
</evidence>
<reference evidence="3 4" key="2">
    <citation type="submission" date="2025-04" db="UniProtKB">
        <authorList>
            <consortium name="RefSeq"/>
        </authorList>
    </citation>
    <scope>IDENTIFICATION</scope>
</reference>
<evidence type="ECO:0000313" key="3">
    <source>
        <dbReference type="RefSeq" id="XP_021860600.1"/>
    </source>
</evidence>
<protein>
    <submittedName>
        <fullName evidence="3 4">Protein POOR HOMOLOGOUS SYNAPSIS 1-like</fullName>
    </submittedName>
</protein>